<name>W6UCW8_ECHGR</name>
<organism evidence="1 2">
    <name type="scientific">Echinococcus granulosus</name>
    <name type="common">Hydatid tapeworm</name>
    <dbReference type="NCBI Taxonomy" id="6210"/>
    <lineage>
        <taxon>Eukaryota</taxon>
        <taxon>Metazoa</taxon>
        <taxon>Spiralia</taxon>
        <taxon>Lophotrochozoa</taxon>
        <taxon>Platyhelminthes</taxon>
        <taxon>Cestoda</taxon>
        <taxon>Eucestoda</taxon>
        <taxon>Cyclophyllidea</taxon>
        <taxon>Taeniidae</taxon>
        <taxon>Echinococcus</taxon>
        <taxon>Echinococcus granulosus group</taxon>
    </lineage>
</organism>
<dbReference type="RefSeq" id="XP_024347333.1">
    <property type="nucleotide sequence ID" value="XM_024498278.1"/>
</dbReference>
<dbReference type="GeneID" id="36344744"/>
<reference evidence="1 2" key="1">
    <citation type="journal article" date="2013" name="Nat. Genet.">
        <title>The genome of the hydatid tapeworm Echinococcus granulosus.</title>
        <authorList>
            <person name="Zheng H."/>
            <person name="Zhang W."/>
            <person name="Zhang L."/>
            <person name="Zhang Z."/>
            <person name="Li J."/>
            <person name="Lu G."/>
            <person name="Zhu Y."/>
            <person name="Wang Y."/>
            <person name="Huang Y."/>
            <person name="Liu J."/>
            <person name="Kang H."/>
            <person name="Chen J."/>
            <person name="Wang L."/>
            <person name="Chen A."/>
            <person name="Yu S."/>
            <person name="Gao Z."/>
            <person name="Jin L."/>
            <person name="Gu W."/>
            <person name="Wang Z."/>
            <person name="Zhao L."/>
            <person name="Shi B."/>
            <person name="Wen H."/>
            <person name="Lin R."/>
            <person name="Jones M.K."/>
            <person name="Brejova B."/>
            <person name="Vinar T."/>
            <person name="Zhao G."/>
            <person name="McManus D.P."/>
            <person name="Chen Z."/>
            <person name="Zhou Y."/>
            <person name="Wang S."/>
        </authorList>
    </citation>
    <scope>NUCLEOTIDE SEQUENCE [LARGE SCALE GENOMIC DNA]</scope>
</reference>
<dbReference type="CTD" id="36344744"/>
<gene>
    <name evidence="1" type="ORF">EGR_09029</name>
</gene>
<accession>W6UCW8</accession>
<protein>
    <submittedName>
        <fullName evidence="1">Uncharacterized protein</fullName>
    </submittedName>
</protein>
<comment type="caution">
    <text evidence="1">The sequence shown here is derived from an EMBL/GenBank/DDBJ whole genome shotgun (WGS) entry which is preliminary data.</text>
</comment>
<keyword evidence="2" id="KW-1185">Reference proteome</keyword>
<dbReference type="Proteomes" id="UP000019149">
    <property type="component" value="Unassembled WGS sequence"/>
</dbReference>
<sequence length="42" mass="4770">MTNTTNRMNPFLLPDKLTPFCIEEASILKEEEEEEEANSGTP</sequence>
<dbReference type="KEGG" id="egl:EGR_09029"/>
<dbReference type="EMBL" id="APAU02000128">
    <property type="protein sequence ID" value="EUB56137.1"/>
    <property type="molecule type" value="Genomic_DNA"/>
</dbReference>
<evidence type="ECO:0000313" key="2">
    <source>
        <dbReference type="Proteomes" id="UP000019149"/>
    </source>
</evidence>
<proteinExistence type="predicted"/>
<dbReference type="AlphaFoldDB" id="W6UCW8"/>
<evidence type="ECO:0000313" key="1">
    <source>
        <dbReference type="EMBL" id="EUB56137.1"/>
    </source>
</evidence>